<evidence type="ECO:0000256" key="1">
    <source>
        <dbReference type="SAM" id="MobiDB-lite"/>
    </source>
</evidence>
<feature type="compositionally biased region" description="Basic and acidic residues" evidence="1">
    <location>
        <begin position="69"/>
        <end position="88"/>
    </location>
</feature>
<protein>
    <submittedName>
        <fullName evidence="2">Uncharacterized protein</fullName>
    </submittedName>
</protein>
<dbReference type="Proteomes" id="UP000247681">
    <property type="component" value="Unassembled WGS sequence"/>
</dbReference>
<feature type="region of interest" description="Disordered" evidence="1">
    <location>
        <begin position="56"/>
        <end position="109"/>
    </location>
</feature>
<name>A0A2V4CBP0_9FLAO</name>
<reference evidence="2 3" key="1">
    <citation type="submission" date="2018-05" db="EMBL/GenBank/DDBJ databases">
        <title>Flavobacterium sp. strain IMCC34758, incomplete genome.</title>
        <authorList>
            <person name="Joung Y."/>
        </authorList>
    </citation>
    <scope>NUCLEOTIDE SEQUENCE [LARGE SCALE GENOMIC DNA]</scope>
    <source>
        <strain evidence="2 3">IMCC34758</strain>
    </source>
</reference>
<feature type="compositionally biased region" description="Acidic residues" evidence="1">
    <location>
        <begin position="89"/>
        <end position="103"/>
    </location>
</feature>
<organism evidence="2 3">
    <name type="scientific">Flavobacterium hydrophilum</name>
    <dbReference type="NCBI Taxonomy" id="2211445"/>
    <lineage>
        <taxon>Bacteria</taxon>
        <taxon>Pseudomonadati</taxon>
        <taxon>Bacteroidota</taxon>
        <taxon>Flavobacteriia</taxon>
        <taxon>Flavobacteriales</taxon>
        <taxon>Flavobacteriaceae</taxon>
        <taxon>Flavobacterium</taxon>
    </lineage>
</organism>
<proteinExistence type="predicted"/>
<dbReference type="EMBL" id="QJHL01000005">
    <property type="protein sequence ID" value="PXY43554.1"/>
    <property type="molecule type" value="Genomic_DNA"/>
</dbReference>
<dbReference type="OrthoDB" id="1375810at2"/>
<dbReference type="RefSeq" id="WP_110348097.1">
    <property type="nucleotide sequence ID" value="NZ_QJHL01000005.1"/>
</dbReference>
<evidence type="ECO:0000313" key="3">
    <source>
        <dbReference type="Proteomes" id="UP000247681"/>
    </source>
</evidence>
<accession>A0A2V4CBP0</accession>
<gene>
    <name evidence="2" type="ORF">DMB68_18360</name>
</gene>
<comment type="caution">
    <text evidence="2">The sequence shown here is derived from an EMBL/GenBank/DDBJ whole genome shotgun (WGS) entry which is preliminary data.</text>
</comment>
<keyword evidence="3" id="KW-1185">Reference proteome</keyword>
<sequence>MKTHITYNTIKYNDYENAQLYFERKFQGGFLDPDTAILIERAIDKLLKKDNILRNENIPNDGQTISEEEYVKKHQEDDNFYKPEKTEKEEEGIQNDDNLDDDELQQRND</sequence>
<dbReference type="AlphaFoldDB" id="A0A2V4CBP0"/>
<evidence type="ECO:0000313" key="2">
    <source>
        <dbReference type="EMBL" id="PXY43554.1"/>
    </source>
</evidence>